<keyword evidence="3" id="KW-1185">Reference proteome</keyword>
<feature type="coiled-coil region" evidence="1">
    <location>
        <begin position="71"/>
        <end position="98"/>
    </location>
</feature>
<evidence type="ECO:0000313" key="3">
    <source>
        <dbReference type="Proteomes" id="UP000758155"/>
    </source>
</evidence>
<gene>
    <name evidence="2" type="ORF">E8E12_003102</name>
</gene>
<sequence length="121" mass="13982">MGRRPAGITRRSITTQTCTKVGEQRGILRAWAKKDEVYHPHVKRPKIRNNCSLQFYRAFTYNAKGPCHIYNKETQEEKHKAEVALKEENQRNKLLREALVPQARATLREIGDNAANSRARP</sequence>
<organism evidence="2 3">
    <name type="scientific">Didymella heteroderae</name>
    <dbReference type="NCBI Taxonomy" id="1769908"/>
    <lineage>
        <taxon>Eukaryota</taxon>
        <taxon>Fungi</taxon>
        <taxon>Dikarya</taxon>
        <taxon>Ascomycota</taxon>
        <taxon>Pezizomycotina</taxon>
        <taxon>Dothideomycetes</taxon>
        <taxon>Pleosporomycetidae</taxon>
        <taxon>Pleosporales</taxon>
        <taxon>Pleosporineae</taxon>
        <taxon>Didymellaceae</taxon>
        <taxon>Didymella</taxon>
    </lineage>
</organism>
<dbReference type="EMBL" id="SWKV01000067">
    <property type="protein sequence ID" value="KAF3034487.1"/>
    <property type="molecule type" value="Genomic_DNA"/>
</dbReference>
<dbReference type="Proteomes" id="UP000758155">
    <property type="component" value="Unassembled WGS sequence"/>
</dbReference>
<protein>
    <submittedName>
        <fullName evidence="2">Uncharacterized protein</fullName>
    </submittedName>
</protein>
<reference evidence="2" key="1">
    <citation type="submission" date="2019-04" db="EMBL/GenBank/DDBJ databases">
        <title>Sequencing of skin fungus with MAO and IRED activity.</title>
        <authorList>
            <person name="Marsaioli A.J."/>
            <person name="Bonatto J.M.C."/>
            <person name="Reis Junior O."/>
        </authorList>
    </citation>
    <scope>NUCLEOTIDE SEQUENCE</scope>
    <source>
        <strain evidence="2">28M1</strain>
    </source>
</reference>
<keyword evidence="1" id="KW-0175">Coiled coil</keyword>
<evidence type="ECO:0000256" key="1">
    <source>
        <dbReference type="SAM" id="Coils"/>
    </source>
</evidence>
<accession>A0A9P4WK44</accession>
<evidence type="ECO:0000313" key="2">
    <source>
        <dbReference type="EMBL" id="KAF3034487.1"/>
    </source>
</evidence>
<comment type="caution">
    <text evidence="2">The sequence shown here is derived from an EMBL/GenBank/DDBJ whole genome shotgun (WGS) entry which is preliminary data.</text>
</comment>
<proteinExistence type="predicted"/>
<dbReference type="OrthoDB" id="3779635at2759"/>
<dbReference type="AlphaFoldDB" id="A0A9P4WK44"/>
<name>A0A9P4WK44_9PLEO</name>